<keyword evidence="2 5" id="KW-0489">Methyltransferase</keyword>
<dbReference type="FunFam" id="3.30.1330.30:FF:000024">
    <property type="entry name" value="Putative tRNA/rRNA methyltransferase"/>
    <property type="match status" value="1"/>
</dbReference>
<proteinExistence type="inferred from homology"/>
<evidence type="ECO:0000313" key="5">
    <source>
        <dbReference type="EMBL" id="PZF93746.1"/>
    </source>
</evidence>
<dbReference type="NCBIfam" id="TIGR00186">
    <property type="entry name" value="rRNA_methyl_3"/>
    <property type="match status" value="1"/>
</dbReference>
<dbReference type="RefSeq" id="WP_111244359.1">
    <property type="nucleotide sequence ID" value="NZ_AP023358.1"/>
</dbReference>
<sequence length="374" mass="39112">MAGNSQRRGRMTTSKAGARKGSGGKNRDSLAGRGRTLPADERPWHKGYSGTEKLPQRTAWKQEKERRAAAEEGRVPKIGKPGTKDTTWGRGGGRGTTATKSTGRGKQPTGRGGPRVAPGRKSHPGKDTPELLVGRNPVLEALRAQVPATALYLAQGIDIDDRVNETVRTAADRGIAILEVSRAELDRMTGGVLHQGIGLQVPPFAYEPFEDLVAAALEQPAPLLVALDGVTDPRNLGAVIRSAAAFGAQGVFVPERRAAGITATAWRTSAGAAARVPVAQVTNLTRSLKACQDAGFVVVGLDADGETDLYDLEAAVGPLVVVVGSEGRGMSRLVGQTCDLTVSIPMISEVESLNASVAAAVTLAEVARRRAVEG</sequence>
<dbReference type="Pfam" id="PF00588">
    <property type="entry name" value="SpoU_methylase"/>
    <property type="match status" value="1"/>
</dbReference>
<dbReference type="GO" id="GO:0006396">
    <property type="term" value="P:RNA processing"/>
    <property type="evidence" value="ECO:0007669"/>
    <property type="project" value="InterPro"/>
</dbReference>
<evidence type="ECO:0000256" key="3">
    <source>
        <dbReference type="ARBA" id="ARBA00022679"/>
    </source>
</evidence>
<gene>
    <name evidence="5" type="ORF">C1I93_17455</name>
</gene>
<feature type="region of interest" description="Disordered" evidence="4">
    <location>
        <begin position="1"/>
        <end position="132"/>
    </location>
</feature>
<dbReference type="FunFam" id="3.40.1280.10:FF:000015">
    <property type="entry name" value="Putative tRNA/rRNA methyltransferase"/>
    <property type="match status" value="1"/>
</dbReference>
<dbReference type="GO" id="GO:0003723">
    <property type="term" value="F:RNA binding"/>
    <property type="evidence" value="ECO:0007669"/>
    <property type="project" value="InterPro"/>
</dbReference>
<comment type="similarity">
    <text evidence="1">Belongs to the class IV-like SAM-binding methyltransferase superfamily. RNA methyltransferase TrmH family.</text>
</comment>
<keyword evidence="6" id="KW-1185">Reference proteome</keyword>
<dbReference type="Gene3D" id="3.30.1330.30">
    <property type="match status" value="1"/>
</dbReference>
<dbReference type="SUPFAM" id="SSF75217">
    <property type="entry name" value="alpha/beta knot"/>
    <property type="match status" value="1"/>
</dbReference>
<dbReference type="OrthoDB" id="9785673at2"/>
<dbReference type="InterPro" id="IPR029026">
    <property type="entry name" value="tRNA_m1G_MTases_N"/>
</dbReference>
<evidence type="ECO:0000256" key="2">
    <source>
        <dbReference type="ARBA" id="ARBA00022603"/>
    </source>
</evidence>
<dbReference type="Proteomes" id="UP000248627">
    <property type="component" value="Unassembled WGS sequence"/>
</dbReference>
<name>A0A2W2D9Q3_9ACTN</name>
<feature type="compositionally biased region" description="Basic and acidic residues" evidence="4">
    <location>
        <begin position="60"/>
        <end position="75"/>
    </location>
</feature>
<organism evidence="5 6">
    <name type="scientific">Micromonospora endophytica</name>
    <dbReference type="NCBI Taxonomy" id="515350"/>
    <lineage>
        <taxon>Bacteria</taxon>
        <taxon>Bacillati</taxon>
        <taxon>Actinomycetota</taxon>
        <taxon>Actinomycetes</taxon>
        <taxon>Micromonosporales</taxon>
        <taxon>Micromonosporaceae</taxon>
        <taxon>Micromonospora</taxon>
    </lineage>
</organism>
<keyword evidence="3 5" id="KW-0808">Transferase</keyword>
<dbReference type="GO" id="GO:0032259">
    <property type="term" value="P:methylation"/>
    <property type="evidence" value="ECO:0007669"/>
    <property type="project" value="UniProtKB-KW"/>
</dbReference>
<dbReference type="EMBL" id="POTX01000116">
    <property type="protein sequence ID" value="PZF93746.1"/>
    <property type="molecule type" value="Genomic_DNA"/>
</dbReference>
<dbReference type="GO" id="GO:0005829">
    <property type="term" value="C:cytosol"/>
    <property type="evidence" value="ECO:0007669"/>
    <property type="project" value="TreeGrafter"/>
</dbReference>
<comment type="caution">
    <text evidence="5">The sequence shown here is derived from an EMBL/GenBank/DDBJ whole genome shotgun (WGS) entry which is preliminary data.</text>
</comment>
<dbReference type="Gene3D" id="3.40.1280.10">
    <property type="match status" value="1"/>
</dbReference>
<accession>A0A2W2D9Q3</accession>
<dbReference type="InterPro" id="IPR029064">
    <property type="entry name" value="Ribosomal_eL30-like_sf"/>
</dbReference>
<dbReference type="PANTHER" id="PTHR46429">
    <property type="entry name" value="23S RRNA (GUANOSINE-2'-O-)-METHYLTRANSFERASE RLMB"/>
    <property type="match status" value="1"/>
</dbReference>
<protein>
    <submittedName>
        <fullName evidence="5">23S rRNA (Guanosine(2251)-2'-O)-methyltransferase RlmB</fullName>
    </submittedName>
</protein>
<dbReference type="SMART" id="SM00967">
    <property type="entry name" value="SpoU_sub_bind"/>
    <property type="match status" value="1"/>
</dbReference>
<dbReference type="InterPro" id="IPR004441">
    <property type="entry name" value="rRNA_MeTrfase_TrmH"/>
</dbReference>
<dbReference type="InterPro" id="IPR029028">
    <property type="entry name" value="Alpha/beta_knot_MTases"/>
</dbReference>
<dbReference type="CDD" id="cd18103">
    <property type="entry name" value="SpoU-like_RlmB"/>
    <property type="match status" value="1"/>
</dbReference>
<evidence type="ECO:0000256" key="4">
    <source>
        <dbReference type="SAM" id="MobiDB-lite"/>
    </source>
</evidence>
<evidence type="ECO:0000313" key="6">
    <source>
        <dbReference type="Proteomes" id="UP000248627"/>
    </source>
</evidence>
<dbReference type="AlphaFoldDB" id="A0A2W2D9Q3"/>
<dbReference type="SUPFAM" id="SSF55315">
    <property type="entry name" value="L30e-like"/>
    <property type="match status" value="1"/>
</dbReference>
<dbReference type="Pfam" id="PF08032">
    <property type="entry name" value="SpoU_sub_bind"/>
    <property type="match status" value="1"/>
</dbReference>
<dbReference type="InterPro" id="IPR001537">
    <property type="entry name" value="SpoU_MeTrfase"/>
</dbReference>
<evidence type="ECO:0000256" key="1">
    <source>
        <dbReference type="ARBA" id="ARBA00007228"/>
    </source>
</evidence>
<dbReference type="InterPro" id="IPR013123">
    <property type="entry name" value="SpoU_subst-bd"/>
</dbReference>
<dbReference type="GO" id="GO:0008173">
    <property type="term" value="F:RNA methyltransferase activity"/>
    <property type="evidence" value="ECO:0007669"/>
    <property type="project" value="InterPro"/>
</dbReference>
<reference evidence="5 6" key="1">
    <citation type="submission" date="2018-01" db="EMBL/GenBank/DDBJ databases">
        <title>Draft genome sequence of Jishengella endophytica.</title>
        <authorList>
            <person name="Sahin N."/>
            <person name="Ay H."/>
            <person name="Saygin H."/>
        </authorList>
    </citation>
    <scope>NUCLEOTIDE SEQUENCE [LARGE SCALE GENOMIC DNA]</scope>
    <source>
        <strain evidence="5 6">DSM 45430</strain>
    </source>
</reference>
<feature type="compositionally biased region" description="Low complexity" evidence="4">
    <location>
        <begin position="96"/>
        <end position="106"/>
    </location>
</feature>
<dbReference type="PANTHER" id="PTHR46429:SF1">
    <property type="entry name" value="23S RRNA (GUANOSINE-2'-O-)-METHYLTRANSFERASE RLMB"/>
    <property type="match status" value="1"/>
</dbReference>